<comment type="similarity">
    <text evidence="2">Belongs to the bacterial solute-binding protein 1 family.</text>
</comment>
<proteinExistence type="inferred from homology"/>
<name>W4MCR6_9BACT</name>
<dbReference type="SUPFAM" id="SSF53850">
    <property type="entry name" value="Periplasmic binding protein-like II"/>
    <property type="match status" value="1"/>
</dbReference>
<dbReference type="PROSITE" id="PS51318">
    <property type="entry name" value="TAT"/>
    <property type="match status" value="1"/>
</dbReference>
<gene>
    <name evidence="3" type="ORF">ETSY2_11355</name>
</gene>
<sequence>MSDHRSSPLLYTPMSRRRMLHTIGAASGAALLSTAGLPRQIHAAKAPAIRIFNNETDPDTIKFLKQMAKDYNAEAGVKVKIETVPVMQTVTKLTTSIKAGKPYDFIIYWTNLAIQLAEQGQLAPLGDIIKEVGEDDFGPRALRKFKDDYWLYPYDYNFNYILYRKDWFEAKGLSVPNNWDEFLEVCKALNDPKNKTYAITLPFGNGVHTNWGNTAFLWAAGVEFYDDEWNVILDSDDIKPRVIRTLEFLQKVAEYSPPGPLETSLKDMLVNFSNSTSAMTSYTGRAIHTIEDRNPELADKYAIMSYPGPDGGKRAVTYGDDGFSIGKTSNTEATVDFFKWFLKTERLIDYQLTVALHYQPPQYSTYKNEKWRSHPLIQKHWDTIEVMMDFMNTDKTLVGSIDFQGPQASPNHARIMTSNVIPKMYSRVLLKKMTPSEAVDVAAKEVREFTTRS</sequence>
<accession>W4MCR6</accession>
<evidence type="ECO:0000256" key="1">
    <source>
        <dbReference type="ARBA" id="ARBA00004418"/>
    </source>
</evidence>
<dbReference type="Gene3D" id="3.40.190.10">
    <property type="entry name" value="Periplasmic binding protein-like II"/>
    <property type="match status" value="1"/>
</dbReference>
<evidence type="ECO:0000256" key="2">
    <source>
        <dbReference type="ARBA" id="ARBA00008520"/>
    </source>
</evidence>
<dbReference type="PANTHER" id="PTHR43649">
    <property type="entry name" value="ARABINOSE-BINDING PROTEIN-RELATED"/>
    <property type="match status" value="1"/>
</dbReference>
<dbReference type="Proteomes" id="UP000019140">
    <property type="component" value="Unassembled WGS sequence"/>
</dbReference>
<evidence type="ECO:0000313" key="4">
    <source>
        <dbReference type="Proteomes" id="UP000019140"/>
    </source>
</evidence>
<evidence type="ECO:0008006" key="5">
    <source>
        <dbReference type="Google" id="ProtNLM"/>
    </source>
</evidence>
<protein>
    <recommendedName>
        <fullName evidence="5">ABC transporter substrate-binding protein</fullName>
    </recommendedName>
</protein>
<dbReference type="EMBL" id="AZHX01000461">
    <property type="protein sequence ID" value="ETX07412.1"/>
    <property type="molecule type" value="Genomic_DNA"/>
</dbReference>
<dbReference type="InterPro" id="IPR050490">
    <property type="entry name" value="Bact_solute-bd_prot1"/>
</dbReference>
<dbReference type="PANTHER" id="PTHR43649:SF12">
    <property type="entry name" value="DIACETYLCHITOBIOSE BINDING PROTEIN DASA"/>
    <property type="match status" value="1"/>
</dbReference>
<reference evidence="3 4" key="1">
    <citation type="journal article" date="2014" name="Nature">
        <title>An environmental bacterial taxon with a large and distinct metabolic repertoire.</title>
        <authorList>
            <person name="Wilson M.C."/>
            <person name="Mori T."/>
            <person name="Ruckert C."/>
            <person name="Uria A.R."/>
            <person name="Helf M.J."/>
            <person name="Takada K."/>
            <person name="Gernert C."/>
            <person name="Steffens U.A."/>
            <person name="Heycke N."/>
            <person name="Schmitt S."/>
            <person name="Rinke C."/>
            <person name="Helfrich E.J."/>
            <person name="Brachmann A.O."/>
            <person name="Gurgui C."/>
            <person name="Wakimoto T."/>
            <person name="Kracht M."/>
            <person name="Crusemann M."/>
            <person name="Hentschel U."/>
            <person name="Abe I."/>
            <person name="Matsunaga S."/>
            <person name="Kalinowski J."/>
            <person name="Takeyama H."/>
            <person name="Piel J."/>
        </authorList>
    </citation>
    <scope>NUCLEOTIDE SEQUENCE [LARGE SCALE GENOMIC DNA]</scope>
    <source>
        <strain evidence="4">TSY2</strain>
    </source>
</reference>
<comment type="subcellular location">
    <subcellularLocation>
        <location evidence="1">Periplasm</location>
    </subcellularLocation>
</comment>
<dbReference type="HOGENOM" id="CLU_646667_0_0_7"/>
<dbReference type="AlphaFoldDB" id="W4MCR6"/>
<dbReference type="GO" id="GO:0042597">
    <property type="term" value="C:periplasmic space"/>
    <property type="evidence" value="ECO:0007669"/>
    <property type="project" value="UniProtKB-SubCell"/>
</dbReference>
<dbReference type="InterPro" id="IPR006311">
    <property type="entry name" value="TAT_signal"/>
</dbReference>
<dbReference type="Pfam" id="PF01547">
    <property type="entry name" value="SBP_bac_1"/>
    <property type="match status" value="1"/>
</dbReference>
<dbReference type="InterPro" id="IPR006059">
    <property type="entry name" value="SBP"/>
</dbReference>
<evidence type="ECO:0000313" key="3">
    <source>
        <dbReference type="EMBL" id="ETX07412.1"/>
    </source>
</evidence>
<comment type="caution">
    <text evidence="3">The sequence shown here is derived from an EMBL/GenBank/DDBJ whole genome shotgun (WGS) entry which is preliminary data.</text>
</comment>
<keyword evidence="4" id="KW-1185">Reference proteome</keyword>
<organism evidence="3 4">
    <name type="scientific">Candidatus Entotheonella gemina</name>
    <dbReference type="NCBI Taxonomy" id="1429439"/>
    <lineage>
        <taxon>Bacteria</taxon>
        <taxon>Pseudomonadati</taxon>
        <taxon>Nitrospinota/Tectimicrobiota group</taxon>
        <taxon>Candidatus Tectimicrobiota</taxon>
        <taxon>Candidatus Entotheonellia</taxon>
        <taxon>Candidatus Entotheonellales</taxon>
        <taxon>Candidatus Entotheonellaceae</taxon>
        <taxon>Candidatus Entotheonella</taxon>
    </lineage>
</organism>
<dbReference type="CDD" id="cd13585">
    <property type="entry name" value="PBP2_TMBP_like"/>
    <property type="match status" value="1"/>
</dbReference>